<keyword evidence="1" id="KW-1133">Transmembrane helix</keyword>
<keyword evidence="3" id="KW-1185">Reference proteome</keyword>
<evidence type="ECO:0000313" key="3">
    <source>
        <dbReference type="Proteomes" id="UP000583266"/>
    </source>
</evidence>
<accession>A0A848GLB8</accession>
<dbReference type="AlphaFoldDB" id="A0A848GLB8"/>
<evidence type="ECO:0008006" key="4">
    <source>
        <dbReference type="Google" id="ProtNLM"/>
    </source>
</evidence>
<proteinExistence type="predicted"/>
<feature type="transmembrane region" description="Helical" evidence="1">
    <location>
        <begin position="16"/>
        <end position="34"/>
    </location>
</feature>
<dbReference type="EMBL" id="JABBGC010000001">
    <property type="protein sequence ID" value="NML38189.1"/>
    <property type="molecule type" value="Genomic_DNA"/>
</dbReference>
<evidence type="ECO:0000256" key="1">
    <source>
        <dbReference type="SAM" id="Phobius"/>
    </source>
</evidence>
<evidence type="ECO:0000313" key="2">
    <source>
        <dbReference type="EMBL" id="NML38189.1"/>
    </source>
</evidence>
<sequence>MQETFTIPDWFRGFCYVGAVFMLCMGVFIIYVEFTQIKGQNIIFVSFAFFFLAWSMYTYTRLKLVLSPQEVAFTGGLRPHHFHWADITSIDMARVGRYSEVQLTIRYGDRKLKLDRPFFRKGPFLEILDRIERYSPAGVFTAGYRQIKAEIQA</sequence>
<protein>
    <recommendedName>
        <fullName evidence="4">PH domain-containing protein</fullName>
    </recommendedName>
</protein>
<comment type="caution">
    <text evidence="2">The sequence shown here is derived from an EMBL/GenBank/DDBJ whole genome shotgun (WGS) entry which is preliminary data.</text>
</comment>
<organism evidence="2 3">
    <name type="scientific">Chitinophaga fulva</name>
    <dbReference type="NCBI Taxonomy" id="2728842"/>
    <lineage>
        <taxon>Bacteria</taxon>
        <taxon>Pseudomonadati</taxon>
        <taxon>Bacteroidota</taxon>
        <taxon>Chitinophagia</taxon>
        <taxon>Chitinophagales</taxon>
        <taxon>Chitinophagaceae</taxon>
        <taxon>Chitinophaga</taxon>
    </lineage>
</organism>
<gene>
    <name evidence="2" type="ORF">HHL17_13370</name>
</gene>
<reference evidence="2 3" key="1">
    <citation type="submission" date="2020-04" db="EMBL/GenBank/DDBJ databases">
        <title>Chitinophaga sp. G-6-1-13 sp. nov., isolated from soil.</title>
        <authorList>
            <person name="Dahal R.H."/>
            <person name="Chaudhary D.K."/>
        </authorList>
    </citation>
    <scope>NUCLEOTIDE SEQUENCE [LARGE SCALE GENOMIC DNA]</scope>
    <source>
        <strain evidence="2 3">G-6-1-13</strain>
    </source>
</reference>
<feature type="transmembrane region" description="Helical" evidence="1">
    <location>
        <begin position="41"/>
        <end position="59"/>
    </location>
</feature>
<dbReference type="Proteomes" id="UP000583266">
    <property type="component" value="Unassembled WGS sequence"/>
</dbReference>
<name>A0A848GLB8_9BACT</name>
<dbReference type="RefSeq" id="WP_169225209.1">
    <property type="nucleotide sequence ID" value="NZ_JABBGC010000001.1"/>
</dbReference>
<keyword evidence="1" id="KW-0812">Transmembrane</keyword>
<keyword evidence="1" id="KW-0472">Membrane</keyword>